<keyword evidence="6" id="KW-1185">Reference proteome</keyword>
<dbReference type="OrthoDB" id="1094492at2"/>
<dbReference type="GO" id="GO:0015074">
    <property type="term" value="P:DNA integration"/>
    <property type="evidence" value="ECO:0007669"/>
    <property type="project" value="InterPro"/>
</dbReference>
<dbReference type="PROSITE" id="PS51898">
    <property type="entry name" value="TYR_RECOMBINASE"/>
    <property type="match status" value="1"/>
</dbReference>
<organism evidence="5 6">
    <name type="scientific">Breznakibacter xylanolyticus</name>
    <dbReference type="NCBI Taxonomy" id="990"/>
    <lineage>
        <taxon>Bacteria</taxon>
        <taxon>Pseudomonadati</taxon>
        <taxon>Bacteroidota</taxon>
        <taxon>Bacteroidia</taxon>
        <taxon>Marinilabiliales</taxon>
        <taxon>Marinilabiliaceae</taxon>
        <taxon>Breznakibacter</taxon>
    </lineage>
</organism>
<evidence type="ECO:0000256" key="1">
    <source>
        <dbReference type="ARBA" id="ARBA00008857"/>
    </source>
</evidence>
<dbReference type="InterPro" id="IPR010998">
    <property type="entry name" value="Integrase_recombinase_N"/>
</dbReference>
<evidence type="ECO:0000313" key="6">
    <source>
        <dbReference type="Proteomes" id="UP000249239"/>
    </source>
</evidence>
<dbReference type="SUPFAM" id="SSF56349">
    <property type="entry name" value="DNA breaking-rejoining enzymes"/>
    <property type="match status" value="1"/>
</dbReference>
<dbReference type="PANTHER" id="PTHR30349">
    <property type="entry name" value="PHAGE INTEGRASE-RELATED"/>
    <property type="match status" value="1"/>
</dbReference>
<dbReference type="CDD" id="cd01185">
    <property type="entry name" value="INTN1_C_like"/>
    <property type="match status" value="1"/>
</dbReference>
<dbReference type="PANTHER" id="PTHR30349:SF64">
    <property type="entry name" value="PROPHAGE INTEGRASE INTD-RELATED"/>
    <property type="match status" value="1"/>
</dbReference>
<evidence type="ECO:0000259" key="4">
    <source>
        <dbReference type="PROSITE" id="PS51898"/>
    </source>
</evidence>
<dbReference type="InterPro" id="IPR002104">
    <property type="entry name" value="Integrase_catalytic"/>
</dbReference>
<comment type="caution">
    <text evidence="5">The sequence shown here is derived from an EMBL/GenBank/DDBJ whole genome shotgun (WGS) entry which is preliminary data.</text>
</comment>
<dbReference type="Proteomes" id="UP000249239">
    <property type="component" value="Unassembled WGS sequence"/>
</dbReference>
<evidence type="ECO:0000313" key="5">
    <source>
        <dbReference type="EMBL" id="PZX17829.1"/>
    </source>
</evidence>
<name>A0A2W7Q7W0_9BACT</name>
<dbReference type="Pfam" id="PF00589">
    <property type="entry name" value="Phage_integrase"/>
    <property type="match status" value="1"/>
</dbReference>
<dbReference type="InterPro" id="IPR050090">
    <property type="entry name" value="Tyrosine_recombinase_XerCD"/>
</dbReference>
<dbReference type="EMBL" id="QKZK01000008">
    <property type="protein sequence ID" value="PZX17829.1"/>
    <property type="molecule type" value="Genomic_DNA"/>
</dbReference>
<dbReference type="AlphaFoldDB" id="A0A2W7Q7W0"/>
<feature type="domain" description="Tyr recombinase" evidence="4">
    <location>
        <begin position="155"/>
        <end position="346"/>
    </location>
</feature>
<dbReference type="Pfam" id="PF13102">
    <property type="entry name" value="Phage_int_SAM_5"/>
    <property type="match status" value="1"/>
</dbReference>
<keyword evidence="2" id="KW-0238">DNA-binding</keyword>
<dbReference type="GO" id="GO:0006310">
    <property type="term" value="P:DNA recombination"/>
    <property type="evidence" value="ECO:0007669"/>
    <property type="project" value="UniProtKB-KW"/>
</dbReference>
<dbReference type="InterPro" id="IPR013762">
    <property type="entry name" value="Integrase-like_cat_sf"/>
</dbReference>
<evidence type="ECO:0000256" key="3">
    <source>
        <dbReference type="ARBA" id="ARBA00023172"/>
    </source>
</evidence>
<dbReference type="InterPro" id="IPR025269">
    <property type="entry name" value="SAM-like_dom"/>
</dbReference>
<reference evidence="5 6" key="1">
    <citation type="submission" date="2018-06" db="EMBL/GenBank/DDBJ databases">
        <title>Genomic Encyclopedia of Archaeal and Bacterial Type Strains, Phase II (KMG-II): from individual species to whole genera.</title>
        <authorList>
            <person name="Goeker M."/>
        </authorList>
    </citation>
    <scope>NUCLEOTIDE SEQUENCE [LARGE SCALE GENOMIC DNA]</scope>
    <source>
        <strain evidence="5 6">DSM 6779</strain>
    </source>
</reference>
<evidence type="ECO:0000256" key="2">
    <source>
        <dbReference type="ARBA" id="ARBA00023125"/>
    </source>
</evidence>
<keyword evidence="3" id="KW-0233">DNA recombination</keyword>
<sequence length="349" mass="39655">MSEASTLVLWWMGHAPATVPPCDFIMGVLSGGQRETVPLFTRNMVEACPTDCQRPRCPCGIGSLGTAKCYFDLKNSIRTFILKDGRTDLTFRDITVSFLKKYEADFKSRGTTDNGISFYMRTLRAVLNRAIAEGACKKDIYPFNTYKISHLSTKTIKRAISKAEIELIRNFACEPGSQLHRSKNIFLFSYYNRGINFSDIAMLKWDNIKANRLTYTRLKTDKYYNILLLDPALEILAFYRDSNYRDKDSYIFPILDEHRHNTPVSIQNLVHKVLGQTNKDLKSIGEQLGITTPLTTYVARHSYATVLKRSGISTSVISEAMGHDSERTTQIYLDSFENDVLDEASKALL</sequence>
<dbReference type="Gene3D" id="1.10.443.10">
    <property type="entry name" value="Intergrase catalytic core"/>
    <property type="match status" value="1"/>
</dbReference>
<proteinExistence type="inferred from homology"/>
<accession>A0A2W7Q7W0</accession>
<dbReference type="GO" id="GO:0003677">
    <property type="term" value="F:DNA binding"/>
    <property type="evidence" value="ECO:0007669"/>
    <property type="project" value="UniProtKB-KW"/>
</dbReference>
<gene>
    <name evidence="5" type="ORF">LX69_01242</name>
</gene>
<dbReference type="Gene3D" id="1.10.150.130">
    <property type="match status" value="1"/>
</dbReference>
<dbReference type="InterPro" id="IPR011010">
    <property type="entry name" value="DNA_brk_join_enz"/>
</dbReference>
<comment type="similarity">
    <text evidence="1">Belongs to the 'phage' integrase family.</text>
</comment>
<protein>
    <submittedName>
        <fullName evidence="5">Site-specific recombinase XerD</fullName>
    </submittedName>
</protein>